<sequence>MGTREPQIIRQNKIAKTKLFKVEVEYEYDDEENNSEYPDRETYIVKYLPLIDNGSRIMNINPVLCEAFINKNFKNPYLATAEHVCVKSGVIVLFFKEASGDFYTTRRRNFSIVKNWIICFLKGLAHLHLNRIIHGDPKAKNIIIYDDEAKLSDFGMSSLILGCGEQEYHKKMYTPTHRAPEVWTTNYWDLSADIWAAGCTIYEMLYGKSLFGVKNTESEYLLQLETWLDGNQNGTIEFTNEWNNPNFYDINMIILKMLNGVPKNRPTIFDILKEPFFNEPELVLSSSPTSNCSYGSLNVCPIIPHRIYDKSNIKNKTVLTKISRNLALQEPDKEIRMLVLCMYEAYSEDNYDPILLRTLLIIVHVLTHREKPLMFTITLLDKENILEYSKNVNFCYINWSKFYGVFDKFLLHLPRGYIK</sequence>
<dbReference type="GO" id="GO:0007052">
    <property type="term" value="P:mitotic spindle organization"/>
    <property type="evidence" value="ECO:0007669"/>
    <property type="project" value="TreeGrafter"/>
</dbReference>
<dbReference type="PROSITE" id="PS50011">
    <property type="entry name" value="PROTEIN_KINASE_DOM"/>
    <property type="match status" value="1"/>
</dbReference>
<evidence type="ECO:0000256" key="4">
    <source>
        <dbReference type="ARBA" id="ARBA00022777"/>
    </source>
</evidence>
<evidence type="ECO:0000256" key="5">
    <source>
        <dbReference type="ARBA" id="ARBA00022840"/>
    </source>
</evidence>
<evidence type="ECO:0000256" key="1">
    <source>
        <dbReference type="ARBA" id="ARBA00022527"/>
    </source>
</evidence>
<keyword evidence="3" id="KW-0547">Nucleotide-binding</keyword>
<feature type="domain" description="Protein kinase" evidence="6">
    <location>
        <begin position="1"/>
        <end position="277"/>
    </location>
</feature>
<dbReference type="Gene3D" id="1.10.510.10">
    <property type="entry name" value="Transferase(Phosphotransferase) domain 1"/>
    <property type="match status" value="1"/>
</dbReference>
<dbReference type="AlphaFoldDB" id="A0A6C0BCL8"/>
<dbReference type="GO" id="GO:0004674">
    <property type="term" value="F:protein serine/threonine kinase activity"/>
    <property type="evidence" value="ECO:0007669"/>
    <property type="project" value="UniProtKB-KW"/>
</dbReference>
<keyword evidence="5" id="KW-0067">ATP-binding</keyword>
<keyword evidence="2" id="KW-0808">Transferase</keyword>
<evidence type="ECO:0000313" key="7">
    <source>
        <dbReference type="EMBL" id="QHS90025.1"/>
    </source>
</evidence>
<keyword evidence="4" id="KW-0418">Kinase</keyword>
<evidence type="ECO:0000256" key="2">
    <source>
        <dbReference type="ARBA" id="ARBA00022679"/>
    </source>
</evidence>
<dbReference type="GO" id="GO:0005634">
    <property type="term" value="C:nucleus"/>
    <property type="evidence" value="ECO:0007669"/>
    <property type="project" value="TreeGrafter"/>
</dbReference>
<evidence type="ECO:0000256" key="3">
    <source>
        <dbReference type="ARBA" id="ARBA00022741"/>
    </source>
</evidence>
<keyword evidence="1" id="KW-0723">Serine/threonine-protein kinase</keyword>
<protein>
    <recommendedName>
        <fullName evidence="6">Protein kinase domain-containing protein</fullName>
    </recommendedName>
</protein>
<dbReference type="InterPro" id="IPR000719">
    <property type="entry name" value="Prot_kinase_dom"/>
</dbReference>
<dbReference type="Pfam" id="PF00069">
    <property type="entry name" value="Pkinase"/>
    <property type="match status" value="1"/>
</dbReference>
<proteinExistence type="predicted"/>
<dbReference type="InterPro" id="IPR011009">
    <property type="entry name" value="Kinase-like_dom_sf"/>
</dbReference>
<dbReference type="GO" id="GO:0000776">
    <property type="term" value="C:kinetochore"/>
    <property type="evidence" value="ECO:0007669"/>
    <property type="project" value="TreeGrafter"/>
</dbReference>
<dbReference type="GO" id="GO:0005524">
    <property type="term" value="F:ATP binding"/>
    <property type="evidence" value="ECO:0007669"/>
    <property type="project" value="UniProtKB-KW"/>
</dbReference>
<evidence type="ECO:0000259" key="6">
    <source>
        <dbReference type="PROSITE" id="PS50011"/>
    </source>
</evidence>
<dbReference type="EMBL" id="MN739123">
    <property type="protein sequence ID" value="QHS90025.1"/>
    <property type="molecule type" value="Genomic_DNA"/>
</dbReference>
<dbReference type="PANTHER" id="PTHR24345">
    <property type="entry name" value="SERINE/THREONINE-PROTEIN KINASE PLK"/>
    <property type="match status" value="1"/>
</dbReference>
<dbReference type="GO" id="GO:0005737">
    <property type="term" value="C:cytoplasm"/>
    <property type="evidence" value="ECO:0007669"/>
    <property type="project" value="TreeGrafter"/>
</dbReference>
<dbReference type="SUPFAM" id="SSF56112">
    <property type="entry name" value="Protein kinase-like (PK-like)"/>
    <property type="match status" value="1"/>
</dbReference>
<dbReference type="GO" id="GO:0000922">
    <property type="term" value="C:spindle pole"/>
    <property type="evidence" value="ECO:0007669"/>
    <property type="project" value="TreeGrafter"/>
</dbReference>
<organism evidence="7">
    <name type="scientific">viral metagenome</name>
    <dbReference type="NCBI Taxonomy" id="1070528"/>
    <lineage>
        <taxon>unclassified sequences</taxon>
        <taxon>metagenomes</taxon>
        <taxon>organismal metagenomes</taxon>
    </lineage>
</organism>
<accession>A0A6C0BCL8</accession>
<reference evidence="7" key="1">
    <citation type="journal article" date="2020" name="Nature">
        <title>Giant virus diversity and host interactions through global metagenomics.</title>
        <authorList>
            <person name="Schulz F."/>
            <person name="Roux S."/>
            <person name="Paez-Espino D."/>
            <person name="Jungbluth S."/>
            <person name="Walsh D.A."/>
            <person name="Denef V.J."/>
            <person name="McMahon K.D."/>
            <person name="Konstantinidis K.T."/>
            <person name="Eloe-Fadrosh E.A."/>
            <person name="Kyrpides N.C."/>
            <person name="Woyke T."/>
        </authorList>
    </citation>
    <scope>NUCLEOTIDE SEQUENCE</scope>
    <source>
        <strain evidence="7">GVMAG-M-3300010160-4</strain>
    </source>
</reference>
<dbReference type="PANTHER" id="PTHR24345:SF0">
    <property type="entry name" value="CELL CYCLE SERINE_THREONINE-PROTEIN KINASE CDC5_MSD2"/>
    <property type="match status" value="1"/>
</dbReference>
<name>A0A6C0BCL8_9ZZZZ</name>